<protein>
    <recommendedName>
        <fullName evidence="3">SWIM-type domain-containing protein</fullName>
    </recommendedName>
</protein>
<dbReference type="InterPro" id="IPR007527">
    <property type="entry name" value="Znf_SWIM"/>
</dbReference>
<keyword evidence="5" id="KW-1185">Reference proteome</keyword>
<feature type="region of interest" description="Disordered" evidence="2">
    <location>
        <begin position="266"/>
        <end position="287"/>
    </location>
</feature>
<evidence type="ECO:0000256" key="2">
    <source>
        <dbReference type="SAM" id="MobiDB-lite"/>
    </source>
</evidence>
<accession>A0A242JVW2</accession>
<reference evidence="4 5" key="1">
    <citation type="submission" date="2017-05" db="EMBL/GenBank/DDBJ databases">
        <title>The Genome Sequence of Enterococcus sp. 10A9_DIV0425.</title>
        <authorList>
            <consortium name="The Broad Institute Genomics Platform"/>
            <consortium name="The Broad Institute Genomic Center for Infectious Diseases"/>
            <person name="Earl A."/>
            <person name="Manson A."/>
            <person name="Schwartman J."/>
            <person name="Gilmore M."/>
            <person name="Abouelleil A."/>
            <person name="Cao P."/>
            <person name="Chapman S."/>
            <person name="Cusick C."/>
            <person name="Shea T."/>
            <person name="Young S."/>
            <person name="Neafsey D."/>
            <person name="Nusbaum C."/>
            <person name="Birren B."/>
        </authorList>
    </citation>
    <scope>NUCLEOTIDE SEQUENCE [LARGE SCALE GENOMIC DNA]</scope>
    <source>
        <strain evidence="4 5">10A9_DIV0425</strain>
    </source>
</reference>
<evidence type="ECO:0000259" key="3">
    <source>
        <dbReference type="PROSITE" id="PS50966"/>
    </source>
</evidence>
<organism evidence="4 5">
    <name type="scientific">Candidatus Enterococcus wittei</name>
    <dbReference type="NCBI Taxonomy" id="1987383"/>
    <lineage>
        <taxon>Bacteria</taxon>
        <taxon>Bacillati</taxon>
        <taxon>Bacillota</taxon>
        <taxon>Bacilli</taxon>
        <taxon>Lactobacillales</taxon>
        <taxon>Enterococcaceae</taxon>
        <taxon>Enterococcus</taxon>
    </lineage>
</organism>
<dbReference type="GO" id="GO:0008270">
    <property type="term" value="F:zinc ion binding"/>
    <property type="evidence" value="ECO:0007669"/>
    <property type="project" value="UniProtKB-KW"/>
</dbReference>
<dbReference type="RefSeq" id="WP_086285649.1">
    <property type="nucleotide sequence ID" value="NZ_NGMO01000005.1"/>
</dbReference>
<evidence type="ECO:0000256" key="1">
    <source>
        <dbReference type="PROSITE-ProRule" id="PRU00325"/>
    </source>
</evidence>
<gene>
    <name evidence="4" type="ORF">A5844_002635</name>
</gene>
<dbReference type="STRING" id="1987383.A5844_002635"/>
<sequence length="535" mass="63661">MKNWQNLFLESALNNGYTYFIEKRVHEFLCTKEQITAQVLDNESYSIRINLTENKQIYSMICDCSHKKAEHCKHIAAVLFEYDHRWNLEPPNKLIKLLSYADEIQIRDFLLTILLENKQLAKRFKEQFPINQLEDYERLTAIISKYHKQSQGNLSTKMTENLIFEIIEFMQTTINQAIQKKQIFRAFELVNKLVEIIDSEKINNSDNHISLLMNHCYSFWKELIPLASEQDKKRMFSELLSQANNIKNTHSKISIQQLLQEEFPEQSQLDEQNKLTQPTAPVTSETGRKTKRYLSIRQMENLNYTKKQIQNCAHENWQSSSVRSQYIDYLLHKKEYTEAIDVLNESILLDQHSPDMVTLHRYSLKNLYQKFGNTERYAEQILHLLLESETVDMNLIHQLKKAYSIEQWESLRETLFEQLKNRPDVGLFYSKERRYDLLLEYIIKTPGLDEASRYFSFLKKQFPEALLQKYEYELRKMAAITATRPYYHKISLLIEEMATLPGSTISTQLLIKELKEKYPRRKAMLEELERVEKKL</sequence>
<keyword evidence="1" id="KW-0479">Metal-binding</keyword>
<keyword evidence="1" id="KW-0863">Zinc-finger</keyword>
<name>A0A242JVW2_9ENTE</name>
<dbReference type="Proteomes" id="UP000194933">
    <property type="component" value="Unassembled WGS sequence"/>
</dbReference>
<comment type="caution">
    <text evidence="4">The sequence shown here is derived from an EMBL/GenBank/DDBJ whole genome shotgun (WGS) entry which is preliminary data.</text>
</comment>
<feature type="compositionally biased region" description="Polar residues" evidence="2">
    <location>
        <begin position="266"/>
        <end position="285"/>
    </location>
</feature>
<dbReference type="AlphaFoldDB" id="A0A242JVW2"/>
<proteinExistence type="predicted"/>
<evidence type="ECO:0000313" key="5">
    <source>
        <dbReference type="Proteomes" id="UP000194933"/>
    </source>
</evidence>
<dbReference type="EMBL" id="NGMO01000005">
    <property type="protein sequence ID" value="OTP06929.1"/>
    <property type="molecule type" value="Genomic_DNA"/>
</dbReference>
<feature type="domain" description="SWIM-type" evidence="3">
    <location>
        <begin position="45"/>
        <end position="83"/>
    </location>
</feature>
<keyword evidence="1" id="KW-0862">Zinc</keyword>
<dbReference type="PROSITE" id="PS50966">
    <property type="entry name" value="ZF_SWIM"/>
    <property type="match status" value="1"/>
</dbReference>
<evidence type="ECO:0000313" key="4">
    <source>
        <dbReference type="EMBL" id="OTP06929.1"/>
    </source>
</evidence>